<gene>
    <name evidence="1" type="ORF">NM208_g11032</name>
</gene>
<name>A0ACC1RVS8_9HYPO</name>
<accession>A0ACC1RVS8</accession>
<comment type="caution">
    <text evidence="1">The sequence shown here is derived from an EMBL/GenBank/DDBJ whole genome shotgun (WGS) entry which is preliminary data.</text>
</comment>
<organism evidence="1 2">
    <name type="scientific">Fusarium decemcellulare</name>
    <dbReference type="NCBI Taxonomy" id="57161"/>
    <lineage>
        <taxon>Eukaryota</taxon>
        <taxon>Fungi</taxon>
        <taxon>Dikarya</taxon>
        <taxon>Ascomycota</taxon>
        <taxon>Pezizomycotina</taxon>
        <taxon>Sordariomycetes</taxon>
        <taxon>Hypocreomycetidae</taxon>
        <taxon>Hypocreales</taxon>
        <taxon>Nectriaceae</taxon>
        <taxon>Fusarium</taxon>
        <taxon>Fusarium decemcellulare species complex</taxon>
    </lineage>
</organism>
<dbReference type="EMBL" id="JANRMS010001674">
    <property type="protein sequence ID" value="KAJ3526760.1"/>
    <property type="molecule type" value="Genomic_DNA"/>
</dbReference>
<dbReference type="Proteomes" id="UP001148629">
    <property type="component" value="Unassembled WGS sequence"/>
</dbReference>
<reference evidence="1" key="1">
    <citation type="submission" date="2022-08" db="EMBL/GenBank/DDBJ databases">
        <title>Genome Sequence of Fusarium decemcellulare.</title>
        <authorList>
            <person name="Buettner E."/>
        </authorList>
    </citation>
    <scope>NUCLEOTIDE SEQUENCE</scope>
    <source>
        <strain evidence="1">Babe19</strain>
    </source>
</reference>
<evidence type="ECO:0000313" key="1">
    <source>
        <dbReference type="EMBL" id="KAJ3526760.1"/>
    </source>
</evidence>
<keyword evidence="2" id="KW-1185">Reference proteome</keyword>
<proteinExistence type="predicted"/>
<protein>
    <submittedName>
        <fullName evidence="1">Uncharacterized protein</fullName>
    </submittedName>
</protein>
<sequence length="644" mass="70476">MGRPSLPDGGFRDDPDALSMHTTAGDAYVDDVDDVADVPPAYSDTDTTWPTAQPEASPQDQGREGQGNKRQGQEGKGLSDQFRNDFGVYSGIDMSFLLAMSQSTVFVNGRLFGDAKEPRGEANYYDSMVITGSKIIHVGKEADGPVQQAKQDGAEVINLESRVVVPSFIDSHVHLLFFGLSLKKLDVHSCKNLDQIRSTISEYAKQYPDVPRILCKGWMQSSTDGDALASWLDDLDPRPIYVEAFDLHSTWCSTSALKELPIEEMKAACGEFITCDEAGNPTGLVAESAQTGFVWPHLVGVCTVEEKQAALKGAFDAYIEAGYAGVIDMAMDMNYWEALEEYRNTKGLPLHVAAHWFIPYEPDPEVQLRHVEEAIAMHKKWHPSQSPDFCVVGIKLVTDGVVDGCTAALSYPYGKNNDVVQPLWPAEALQKVVKRVAEAGLQCAVHAIGDAAITQAIDAIASANSPRGRHRIEHLELATLEDAKRLGKLGITASIQPVHSDPSLNSAYAKLIRPSAWEKAFPYREFLDGHACLAIGTDAPTARHLPFPNLYNATTRKSALEPESSATCNAESALTLSQAVTAATFGAAYSRFAEEWTGSLKEGLRADFLTLDTRWTPETLLEARVYQTWSQGKVVYQSREEVLN</sequence>
<evidence type="ECO:0000313" key="2">
    <source>
        <dbReference type="Proteomes" id="UP001148629"/>
    </source>
</evidence>